<protein>
    <submittedName>
        <fullName evidence="2">Uncharacterized protein</fullName>
    </submittedName>
</protein>
<sequence length="518" mass="56945">MADKTCPIHFISYPEQLDECPYCVEVRREEAAKPRPPEAPASGEDQTALLAGIDALAAVGAEAAPAPAALTPATTDMVVVPTFDSAPGGDTVVLEAVVVETAEAAPADPVADPLADPAKVAVRPPPRRPARGLAGVPEHDQPVSENLLNSWKNANQNVVVLLGFASAGKSWFLTRLKHKLFHDPWFPLRSEPAFADQGARVSRSNNISSHSFLPVGGAEGAHADDLFHIIDMPGERFEGVAGIDLFGRREELLALQVCKSVIIVLPADEVLLAERAAERYALWEDDVPGKSRVPRAQQTLEAQARELAKSNPQLERFIKTLGRLQDLLSLLETGVDVDEVIAMGRDGVIAHAATAKRPSKPVFIGLAKADVIKDYIREIQDAYADGVPDKPVNLLHLLFKDAEEDLLALEKFDDDPLSTVRRFRRGLVQCMEGFRWCKLDFVTAFAESEDPARRKRDPLRVDYSRRSWGVVPVIRWIQWAGRGQQLSSQADWAFISAARAIRRFRDDGRLTPVKRRSL</sequence>
<accession>A0A975GWX5</accession>
<feature type="region of interest" description="Disordered" evidence="1">
    <location>
        <begin position="108"/>
        <end position="141"/>
    </location>
</feature>
<proteinExistence type="predicted"/>
<organism evidence="2 3">
    <name type="scientific">Brevundimonas goettingensis</name>
    <dbReference type="NCBI Taxonomy" id="2774190"/>
    <lineage>
        <taxon>Bacteria</taxon>
        <taxon>Pseudomonadati</taxon>
        <taxon>Pseudomonadota</taxon>
        <taxon>Alphaproteobacteria</taxon>
        <taxon>Caulobacterales</taxon>
        <taxon>Caulobacteraceae</taxon>
        <taxon>Brevundimonas</taxon>
    </lineage>
</organism>
<reference evidence="2" key="1">
    <citation type="submission" date="2020-09" db="EMBL/GenBank/DDBJ databases">
        <title>Brevundimonas sp. LVF2 isolated from a puddle in Goettingen, Germany.</title>
        <authorList>
            <person name="Friedrich I."/>
            <person name="Klassen A."/>
            <person name="Hannes N."/>
            <person name="Schneider D."/>
            <person name="Hertel R."/>
            <person name="Daniel R."/>
        </authorList>
    </citation>
    <scope>NUCLEOTIDE SEQUENCE</scope>
    <source>
        <strain evidence="2">LVF2</strain>
    </source>
</reference>
<dbReference type="Proteomes" id="UP000663918">
    <property type="component" value="Chromosome"/>
</dbReference>
<evidence type="ECO:0000313" key="2">
    <source>
        <dbReference type="EMBL" id="QTC92289.1"/>
    </source>
</evidence>
<dbReference type="InterPro" id="IPR027417">
    <property type="entry name" value="P-loop_NTPase"/>
</dbReference>
<feature type="compositionally biased region" description="Low complexity" evidence="1">
    <location>
        <begin position="108"/>
        <end position="122"/>
    </location>
</feature>
<keyword evidence="3" id="KW-1185">Reference proteome</keyword>
<dbReference type="KEGG" id="bgoe:IFJ75_05185"/>
<evidence type="ECO:0000256" key="1">
    <source>
        <dbReference type="SAM" id="MobiDB-lite"/>
    </source>
</evidence>
<name>A0A975GWX5_9CAUL</name>
<dbReference type="EMBL" id="CP062222">
    <property type="protein sequence ID" value="QTC92289.1"/>
    <property type="molecule type" value="Genomic_DNA"/>
</dbReference>
<dbReference type="SUPFAM" id="SSF52540">
    <property type="entry name" value="P-loop containing nucleoside triphosphate hydrolases"/>
    <property type="match status" value="1"/>
</dbReference>
<evidence type="ECO:0000313" key="3">
    <source>
        <dbReference type="Proteomes" id="UP000663918"/>
    </source>
</evidence>
<dbReference type="RefSeq" id="WP_207931570.1">
    <property type="nucleotide sequence ID" value="NZ_CP062222.1"/>
</dbReference>
<dbReference type="AlphaFoldDB" id="A0A975GWX5"/>
<gene>
    <name evidence="2" type="ORF">IFJ75_05185</name>
</gene>